<dbReference type="GO" id="GO:0005737">
    <property type="term" value="C:cytoplasm"/>
    <property type="evidence" value="ECO:0007669"/>
    <property type="project" value="TreeGrafter"/>
</dbReference>
<dbReference type="GO" id="GO:0070042">
    <property type="term" value="F:rRNA (uridine-N3-)-methyltransferase activity"/>
    <property type="evidence" value="ECO:0007669"/>
    <property type="project" value="InterPro"/>
</dbReference>
<comment type="caution">
    <text evidence="3">The sequence shown here is derived from an EMBL/GenBank/DDBJ whole genome shotgun (WGS) entry which is preliminary data.</text>
</comment>
<evidence type="ECO:0000313" key="3">
    <source>
        <dbReference type="EMBL" id="OAP61172.1"/>
    </source>
</evidence>
<feature type="region of interest" description="Disordered" evidence="1">
    <location>
        <begin position="1"/>
        <end position="62"/>
    </location>
</feature>
<evidence type="ECO:0000313" key="4">
    <source>
        <dbReference type="Proteomes" id="UP000078343"/>
    </source>
</evidence>
<protein>
    <recommendedName>
        <fullName evidence="2">25S rRNA (uridine-N(3))-methyltransferase BMT5-like domain-containing protein</fullName>
    </recommendedName>
</protein>
<feature type="region of interest" description="Disordered" evidence="1">
    <location>
        <begin position="146"/>
        <end position="187"/>
    </location>
</feature>
<evidence type="ECO:0000259" key="2">
    <source>
        <dbReference type="Pfam" id="PF10354"/>
    </source>
</evidence>
<sequence length="407" mass="45453">MGKVQRQGRKPHSTFGKSTVVRRQHSRPQAQRPAKGRAAAAAAAAAPSGGQHGRPQQARPKVPFTKHDNVLLVGEGRCVENAALAPHDLDASMLSRGGLLTNGPIGDFSFSLSLKRHHKVRQMVATCYDSKDVLQIKYPEVHNTISQLQSGGHSSPRHETDQGNEDEWQGFSPSPPNLPSHDQVKDHDTRLDKDTIYVLYGIDATKLSSAHKKALRPYSPFTKIVFNFPHVGGLSTDVNRQVRYNQELLVGFFRSAKLLLSSPNRPATVRQVTEQDDDMSDYDEIAEESDSPVPGAVNGKILVTLFEGEPYTLWNIRDLARHCGLKVVESFKFPWSAYPEYRHARTAGDIITGKDRSDEGKRKGAWRGEEREARCYVMEDRDAEPVEVMSPQRKRRRRQGSDGDDSD</sequence>
<feature type="compositionally biased region" description="Basic residues" evidence="1">
    <location>
        <begin position="1"/>
        <end position="12"/>
    </location>
</feature>
<dbReference type="RefSeq" id="XP_018694539.1">
    <property type="nucleotide sequence ID" value="XM_018834889.1"/>
</dbReference>
<keyword evidence="4" id="KW-1185">Reference proteome</keyword>
<dbReference type="PANTHER" id="PTHR11538">
    <property type="entry name" value="PHENYLALANYL-TRNA SYNTHETASE"/>
    <property type="match status" value="1"/>
</dbReference>
<name>A0A178ZNE6_9EURO</name>
<accession>A0A178ZNE6</accession>
<organism evidence="3 4">
    <name type="scientific">Fonsecaea erecta</name>
    <dbReference type="NCBI Taxonomy" id="1367422"/>
    <lineage>
        <taxon>Eukaryota</taxon>
        <taxon>Fungi</taxon>
        <taxon>Dikarya</taxon>
        <taxon>Ascomycota</taxon>
        <taxon>Pezizomycotina</taxon>
        <taxon>Eurotiomycetes</taxon>
        <taxon>Chaetothyriomycetidae</taxon>
        <taxon>Chaetothyriales</taxon>
        <taxon>Herpotrichiellaceae</taxon>
        <taxon>Fonsecaea</taxon>
    </lineage>
</organism>
<reference evidence="3 4" key="1">
    <citation type="submission" date="2016-04" db="EMBL/GenBank/DDBJ databases">
        <title>Draft genome of Fonsecaea erecta CBS 125763.</title>
        <authorList>
            <person name="Weiss V.A."/>
            <person name="Vicente V.A."/>
            <person name="Raittz R.T."/>
            <person name="Moreno L.F."/>
            <person name="De Souza E.M."/>
            <person name="Pedrosa F.O."/>
            <person name="Steffens M.B."/>
            <person name="Faoro H."/>
            <person name="Tadra-Sfeir M.Z."/>
            <person name="Najafzadeh M.J."/>
            <person name="Felipe M.S."/>
            <person name="Teixeira M."/>
            <person name="Sun J."/>
            <person name="Xi L."/>
            <person name="Gomes R."/>
            <person name="De Azevedo C.M."/>
            <person name="Salgado C.G."/>
            <person name="Da Silva M.B."/>
            <person name="Nascimento M.F."/>
            <person name="Queiroz-Telles F."/>
            <person name="Attili D.S."/>
            <person name="Gorbushina A."/>
        </authorList>
    </citation>
    <scope>NUCLEOTIDE SEQUENCE [LARGE SCALE GENOMIC DNA]</scope>
    <source>
        <strain evidence="3 4">CBS 125763</strain>
    </source>
</reference>
<dbReference type="STRING" id="1367422.A0A178ZNE6"/>
<dbReference type="Pfam" id="PF10354">
    <property type="entry name" value="BMT5-like"/>
    <property type="match status" value="2"/>
</dbReference>
<dbReference type="GO" id="GO:0070475">
    <property type="term" value="P:rRNA base methylation"/>
    <property type="evidence" value="ECO:0007669"/>
    <property type="project" value="InterPro"/>
</dbReference>
<dbReference type="GeneID" id="30007543"/>
<feature type="domain" description="25S rRNA (uridine-N(3))-methyltransferase BMT5-like" evidence="2">
    <location>
        <begin position="106"/>
        <end position="153"/>
    </location>
</feature>
<dbReference type="EMBL" id="LVYI01000003">
    <property type="protein sequence ID" value="OAP61172.1"/>
    <property type="molecule type" value="Genomic_DNA"/>
</dbReference>
<gene>
    <name evidence="3" type="ORF">AYL99_03373</name>
</gene>
<dbReference type="Proteomes" id="UP000078343">
    <property type="component" value="Unassembled WGS sequence"/>
</dbReference>
<dbReference type="PANTHER" id="PTHR11538:SF26">
    <property type="entry name" value="FERREDOXIN-FOLD ANTICODON-BINDING DOMAIN-CONTAINING PROTEIN 1"/>
    <property type="match status" value="1"/>
</dbReference>
<dbReference type="AlphaFoldDB" id="A0A178ZNE6"/>
<proteinExistence type="predicted"/>
<evidence type="ECO:0000256" key="1">
    <source>
        <dbReference type="SAM" id="MobiDB-lite"/>
    </source>
</evidence>
<feature type="region of interest" description="Disordered" evidence="1">
    <location>
        <begin position="377"/>
        <end position="407"/>
    </location>
</feature>
<dbReference type="OrthoDB" id="273345at2759"/>
<feature type="domain" description="25S rRNA (uridine-N(3))-methyltransferase BMT5-like" evidence="2">
    <location>
        <begin position="182"/>
        <end position="345"/>
    </location>
</feature>
<dbReference type="InterPro" id="IPR019446">
    <property type="entry name" value="BMT5-like"/>
</dbReference>
<feature type="compositionally biased region" description="Low complexity" evidence="1">
    <location>
        <begin position="27"/>
        <end position="49"/>
    </location>
</feature>